<dbReference type="STRING" id="394193.SAMN04489732_129133"/>
<accession>A0A1H8YND4</accession>
<reference evidence="1 2" key="1">
    <citation type="submission" date="2016-10" db="EMBL/GenBank/DDBJ databases">
        <authorList>
            <person name="de Groot N.N."/>
        </authorList>
    </citation>
    <scope>NUCLEOTIDE SEQUENCE [LARGE SCALE GENOMIC DNA]</scope>
    <source>
        <strain evidence="1 2">DSM 44993</strain>
    </source>
</reference>
<keyword evidence="2" id="KW-1185">Reference proteome</keyword>
<dbReference type="AlphaFoldDB" id="A0A1H8YND4"/>
<organism evidence="1 2">
    <name type="scientific">Amycolatopsis saalfeldensis</name>
    <dbReference type="NCBI Taxonomy" id="394193"/>
    <lineage>
        <taxon>Bacteria</taxon>
        <taxon>Bacillati</taxon>
        <taxon>Actinomycetota</taxon>
        <taxon>Actinomycetes</taxon>
        <taxon>Pseudonocardiales</taxon>
        <taxon>Pseudonocardiaceae</taxon>
        <taxon>Amycolatopsis</taxon>
    </lineage>
</organism>
<dbReference type="Proteomes" id="UP000198582">
    <property type="component" value="Unassembled WGS sequence"/>
</dbReference>
<evidence type="ECO:0000313" key="1">
    <source>
        <dbReference type="EMBL" id="SEP53687.1"/>
    </source>
</evidence>
<protein>
    <submittedName>
        <fullName evidence="1">Uncharacterized protein</fullName>
    </submittedName>
</protein>
<evidence type="ECO:0000313" key="2">
    <source>
        <dbReference type="Proteomes" id="UP000198582"/>
    </source>
</evidence>
<gene>
    <name evidence="1" type="ORF">SAMN04489732_129133</name>
</gene>
<dbReference type="EMBL" id="FOEF01000029">
    <property type="protein sequence ID" value="SEP53687.1"/>
    <property type="molecule type" value="Genomic_DNA"/>
</dbReference>
<dbReference type="OrthoDB" id="3639464at2"/>
<sequence length="288" mass="32419">MARIHADLTIDFDPCTVPAYGLTVHGHIHVPSSRLRALFGEPTRSLSGHAEAGMWVLDTPAGRVPLAPRRLRTPLGCATGVSCWLILAASDDVLPWIFKAVTGSTATFVNAARRHFSESTLETFTAAYVSYLFLRADAEQDWCLQQDWNDPRYKTWRRRPEQLHHAAREVLAVLHHYQWSQATETQRQAWTTMGRPVQGGSQSDLDHWLENSRWLYSPTKTTQYPHGGDPDLAGMLRGLADTSREHQPMLREINPHLDFDLRDEHEQTLQALAGTPIPGPDALATFSR</sequence>
<proteinExistence type="predicted"/>
<name>A0A1H8YND4_9PSEU</name>
<dbReference type="RefSeq" id="WP_091628509.1">
    <property type="nucleotide sequence ID" value="NZ_FOEF01000029.1"/>
</dbReference>